<keyword evidence="5" id="KW-1185">Reference proteome</keyword>
<dbReference type="InterPro" id="IPR029044">
    <property type="entry name" value="Nucleotide-diphossugar_trans"/>
</dbReference>
<dbReference type="InterPro" id="IPR001296">
    <property type="entry name" value="Glyco_trans_1"/>
</dbReference>
<dbReference type="Pfam" id="PF00535">
    <property type="entry name" value="Glycos_transf_2"/>
    <property type="match status" value="1"/>
</dbReference>
<dbReference type="CDD" id="cd06433">
    <property type="entry name" value="GT_2_WfgS_like"/>
    <property type="match status" value="1"/>
</dbReference>
<dbReference type="Proteomes" id="UP000276984">
    <property type="component" value="Chromosome"/>
</dbReference>
<accession>A0A494RDA9</accession>
<dbReference type="GO" id="GO:0016757">
    <property type="term" value="F:glycosyltransferase activity"/>
    <property type="evidence" value="ECO:0007669"/>
    <property type="project" value="InterPro"/>
</dbReference>
<dbReference type="Pfam" id="PF13692">
    <property type="entry name" value="Glyco_trans_1_4"/>
    <property type="match status" value="1"/>
</dbReference>
<evidence type="ECO:0000313" key="4">
    <source>
        <dbReference type="EMBL" id="AYG94285.1"/>
    </source>
</evidence>
<dbReference type="InterPro" id="IPR028098">
    <property type="entry name" value="Glyco_trans_4-like_N"/>
</dbReference>
<evidence type="ECO:0000259" key="1">
    <source>
        <dbReference type="Pfam" id="PF00534"/>
    </source>
</evidence>
<dbReference type="EMBL" id="CP032707">
    <property type="protein sequence ID" value="AYG94285.1"/>
    <property type="molecule type" value="Genomic_DNA"/>
</dbReference>
<sequence length="1332" mass="146767">MSNEMPLVSVVTVVRNRAAPLAQTIESVRAQTYGAIEHIVVDGGSTDETLDVIRRYADGLASWTSEPDEGIYDAINKGIRRATGDYVLILHAADTYEPDFVERLVQAAPRADEVVYSSYTHGARSVKSSVMTDGVFLHHLGINHSAFLVPKAVYERVGLYDPGLRIVSDAIWMRRAREMGVAFRLIEGRGLYFAEGGLSSAQSEAHRRLVIREWVNSYRLFFPFLPEDVAEALYLYRFEEKQAGAILRYVRTVLADLQSPDFHASAPLFLSALKEMLHHVWGLRRVKAEDPAFQPRWDLCRVLGLDPRRANIEAAGVDVAALIALVEGVKRAAAGRKVLLHYLEVFSRPSETFIPDLINRWNAHDDRVHVVLCDKRVLPNERPFDLVVTLNPAQTPPRLYRALVEDLIGGVEFEGFVFHFAINGWRLLSRLGEAHQKAPALYMCHGIDVFDLVKDTDYSRYLLGVAARSPASRFTAVSRYLRDALVDAGVPFHKVSLVHNVVHDRFFQHRKPGREKTAARRGGAPVRIVSIGRLVGWKGQEHLLCALALLKRRGREAHVTFVYGQEDRELEHLRAVAAREGVSGGVTFRPFVNFDEEPDFLNAFDLLVSASTYTSGQGARSETFGMSILEGIAAGLPVVVTDAGGQPEVAGEPNDHVRIARHADPESLAQAIEAIIDGGGLNGDNLEVARARLEHFSGARQMALLEEALATARSSAVRPLLLSTALTQGAGGAARGVHLALLAAGVPSTVRFRNLFEGWKAVPGAAPLRIAASRLGDNVHPRDAFLRQDHTIFSIDTDGVPQAELEAMVADVDVINLHWYARFLSNENIAWLTNCGKPVVFTIRDMHPLTGGCHFFHGCDNWRQACLPCPQFQPAEVSLPHAQFAYKRDNWNMDNVSVVVLSDHTRAIVEQSPLFAGCRVEKIPNPIDTTVFRPIDQAEARRMLDLPADKRIVAYVPSFNSAIKGAAEFERMLKRLARETAAEDLVVICAGRRQIAIDAPFEIRQLGHIADKTRLAAFFSAADVTVIPSLEETFSNTALESIACGTPIAGFRTGAIGEFAQGGRGRSAPVGDVTALALAVRDVLADAETCPRAENHAYAARHHAPERIGAAYARFFEEARQRVATVKPIRDAALPNALAHYLAARLEAAHAQLAAKPPVVQSAAPAAKVAAPNPLPGPWIAANDSARVATTGAAVLDLIPLSKRAGSVIDSEGGLRLEVQDEAGHRLYGPNIRLVQGRYRLDLELSVPWRSRFDRALRASRMVAEIVWNVDDVIEAEIFELKRAGPGRFRWRPEFEIGPELAAKVREGLEVRLWTDGRQPWLVSKKLLRQLK</sequence>
<dbReference type="Gene3D" id="3.90.550.10">
    <property type="entry name" value="Spore Coat Polysaccharide Biosynthesis Protein SpsA, Chain A"/>
    <property type="match status" value="1"/>
</dbReference>
<dbReference type="OrthoDB" id="276604at2"/>
<protein>
    <submittedName>
        <fullName evidence="4">Glycosyltransferase</fullName>
    </submittedName>
</protein>
<dbReference type="SUPFAM" id="SSF53756">
    <property type="entry name" value="UDP-Glycosyltransferase/glycogen phosphorylase"/>
    <property type="match status" value="2"/>
</dbReference>
<feature type="domain" description="Glycosyl transferase family 1" evidence="1">
    <location>
        <begin position="527"/>
        <end position="678"/>
    </location>
</feature>
<dbReference type="RefSeq" id="WP_121481442.1">
    <property type="nucleotide sequence ID" value="NZ_CP032707.1"/>
</dbReference>
<dbReference type="InterPro" id="IPR001173">
    <property type="entry name" value="Glyco_trans_2-like"/>
</dbReference>
<reference evidence="4 5" key="1">
    <citation type="submission" date="2018-10" db="EMBL/GenBank/DDBJ databases">
        <title>Complete genome sequence of Brevundimonas naejangsanensis BRV3.</title>
        <authorList>
            <person name="Berrios L."/>
            <person name="Ely B."/>
        </authorList>
    </citation>
    <scope>NUCLEOTIDE SEQUENCE [LARGE SCALE GENOMIC DNA]</scope>
    <source>
        <strain evidence="4 5">BRV3</strain>
    </source>
</reference>
<evidence type="ECO:0000259" key="3">
    <source>
        <dbReference type="Pfam" id="PF13439"/>
    </source>
</evidence>
<name>A0A494RDA9_9CAUL</name>
<organism evidence="4 5">
    <name type="scientific">Brevundimonas naejangsanensis</name>
    <dbReference type="NCBI Taxonomy" id="588932"/>
    <lineage>
        <taxon>Bacteria</taxon>
        <taxon>Pseudomonadati</taxon>
        <taxon>Pseudomonadota</taxon>
        <taxon>Alphaproteobacteria</taxon>
        <taxon>Caulobacterales</taxon>
        <taxon>Caulobacteraceae</taxon>
        <taxon>Brevundimonas</taxon>
    </lineage>
</organism>
<proteinExistence type="predicted"/>
<gene>
    <name evidence="4" type="ORF">D8I30_03100</name>
</gene>
<dbReference type="Pfam" id="PF00534">
    <property type="entry name" value="Glycos_transf_1"/>
    <property type="match status" value="1"/>
</dbReference>
<dbReference type="Pfam" id="PF13439">
    <property type="entry name" value="Glyco_transf_4"/>
    <property type="match status" value="1"/>
</dbReference>
<dbReference type="Gene3D" id="3.40.50.2000">
    <property type="entry name" value="Glycogen Phosphorylase B"/>
    <property type="match status" value="3"/>
</dbReference>
<feature type="domain" description="Glycosyltransferase subfamily 4-like N-terminal" evidence="3">
    <location>
        <begin position="351"/>
        <end position="503"/>
    </location>
</feature>
<evidence type="ECO:0000259" key="2">
    <source>
        <dbReference type="Pfam" id="PF00535"/>
    </source>
</evidence>
<evidence type="ECO:0000313" key="5">
    <source>
        <dbReference type="Proteomes" id="UP000276984"/>
    </source>
</evidence>
<feature type="domain" description="Glycosyltransferase 2-like" evidence="2">
    <location>
        <begin position="9"/>
        <end position="122"/>
    </location>
</feature>
<dbReference type="PANTHER" id="PTHR12526">
    <property type="entry name" value="GLYCOSYLTRANSFERASE"/>
    <property type="match status" value="1"/>
</dbReference>
<keyword evidence="4" id="KW-0808">Transferase</keyword>
<dbReference type="CDD" id="cd03801">
    <property type="entry name" value="GT4_PimA-like"/>
    <property type="match status" value="1"/>
</dbReference>
<dbReference type="SUPFAM" id="SSF53448">
    <property type="entry name" value="Nucleotide-diphospho-sugar transferases"/>
    <property type="match status" value="1"/>
</dbReference>